<proteinExistence type="predicted"/>
<protein>
    <submittedName>
        <fullName evidence="2">Cytochrome P460</fullName>
    </submittedName>
</protein>
<dbReference type="OrthoDB" id="9796416at2"/>
<evidence type="ECO:0000313" key="2">
    <source>
        <dbReference type="EMBL" id="SHL82561.1"/>
    </source>
</evidence>
<evidence type="ECO:0000259" key="1">
    <source>
        <dbReference type="Pfam" id="PF16694"/>
    </source>
</evidence>
<organism evidence="2 3">
    <name type="scientific">Roseovarius pacificus</name>
    <dbReference type="NCBI Taxonomy" id="337701"/>
    <lineage>
        <taxon>Bacteria</taxon>
        <taxon>Pseudomonadati</taxon>
        <taxon>Pseudomonadota</taxon>
        <taxon>Alphaproteobacteria</taxon>
        <taxon>Rhodobacterales</taxon>
        <taxon>Roseobacteraceae</taxon>
        <taxon>Roseovarius</taxon>
    </lineage>
</organism>
<accession>A0A1M7DSS4</accession>
<evidence type="ECO:0000313" key="3">
    <source>
        <dbReference type="Proteomes" id="UP000183974"/>
    </source>
</evidence>
<gene>
    <name evidence="2" type="ORF">SAMN05444398_10635</name>
</gene>
<dbReference type="STRING" id="337701.SAMN05444398_10635"/>
<dbReference type="Pfam" id="PF16694">
    <property type="entry name" value="Cytochrome_P460"/>
    <property type="match status" value="1"/>
</dbReference>
<dbReference type="InterPro" id="IPR032033">
    <property type="entry name" value="Cytochrome_P460"/>
</dbReference>
<dbReference type="Proteomes" id="UP000183974">
    <property type="component" value="Unassembled WGS sequence"/>
</dbReference>
<dbReference type="AlphaFoldDB" id="A0A1M7DSS4"/>
<dbReference type="RefSeq" id="WP_073034965.1">
    <property type="nucleotide sequence ID" value="NZ_BMLR01000006.1"/>
</dbReference>
<dbReference type="EMBL" id="FRBR01000006">
    <property type="protein sequence ID" value="SHL82561.1"/>
    <property type="molecule type" value="Genomic_DNA"/>
</dbReference>
<dbReference type="Gene3D" id="3.50.70.20">
    <property type="entry name" value="Cytochrome P460"/>
    <property type="match status" value="1"/>
</dbReference>
<sequence length="146" mass="16051">MRIATCIPVIGGLILATPLIAQVLNDDVALRPDYREGAHYTTVTRGGITEELYTSADAIEAARAGDPFPEGTVITMDDFRGGELTRILVMEKRAAWSDRSDSGSWLFREFAPDGTPNMQEDGTRCQSCHASQGANDYVFTRDNMME</sequence>
<keyword evidence="3" id="KW-1185">Reference proteome</keyword>
<dbReference type="CDD" id="cd20716">
    <property type="entry name" value="cyt_P460_fam"/>
    <property type="match status" value="1"/>
</dbReference>
<feature type="domain" description="Cytochrome P460" evidence="1">
    <location>
        <begin position="34"/>
        <end position="140"/>
    </location>
</feature>
<dbReference type="InterPro" id="IPR038142">
    <property type="entry name" value="Cytochrome_P460_sp"/>
</dbReference>
<name>A0A1M7DSS4_9RHOB</name>
<reference evidence="2 3" key="1">
    <citation type="submission" date="2016-11" db="EMBL/GenBank/DDBJ databases">
        <authorList>
            <person name="Jaros S."/>
            <person name="Januszkiewicz K."/>
            <person name="Wedrychowicz H."/>
        </authorList>
    </citation>
    <scope>NUCLEOTIDE SEQUENCE [LARGE SCALE GENOMIC DNA]</scope>
    <source>
        <strain evidence="2 3">DSM 29589</strain>
    </source>
</reference>